<feature type="non-terminal residue" evidence="2">
    <location>
        <position position="1"/>
    </location>
</feature>
<organism evidence="2 3">
    <name type="scientific">Ilex paraguariensis</name>
    <name type="common">yerba mate</name>
    <dbReference type="NCBI Taxonomy" id="185542"/>
    <lineage>
        <taxon>Eukaryota</taxon>
        <taxon>Viridiplantae</taxon>
        <taxon>Streptophyta</taxon>
        <taxon>Embryophyta</taxon>
        <taxon>Tracheophyta</taxon>
        <taxon>Spermatophyta</taxon>
        <taxon>Magnoliopsida</taxon>
        <taxon>eudicotyledons</taxon>
        <taxon>Gunneridae</taxon>
        <taxon>Pentapetalae</taxon>
        <taxon>asterids</taxon>
        <taxon>campanulids</taxon>
        <taxon>Aquifoliales</taxon>
        <taxon>Aquifoliaceae</taxon>
        <taxon>Ilex</taxon>
    </lineage>
</organism>
<keyword evidence="1" id="KW-0812">Transmembrane</keyword>
<accession>A0ABC8REQ8</accession>
<name>A0ABC8REQ8_9AQUA</name>
<keyword evidence="1" id="KW-0472">Membrane</keyword>
<gene>
    <name evidence="2" type="ORF">ILEXP_LOCUS10381</name>
</gene>
<evidence type="ECO:0000313" key="3">
    <source>
        <dbReference type="Proteomes" id="UP001642360"/>
    </source>
</evidence>
<feature type="transmembrane region" description="Helical" evidence="1">
    <location>
        <begin position="41"/>
        <end position="62"/>
    </location>
</feature>
<sequence>CNTLVDKQVSSSASESPSWEVSPLEGVIEDMLLGIRRLERWQTINAVLWTFLMSAFVGYSVYQRKLQ</sequence>
<dbReference type="EMBL" id="CAUOFW020001247">
    <property type="protein sequence ID" value="CAK9142691.1"/>
    <property type="molecule type" value="Genomic_DNA"/>
</dbReference>
<comment type="caution">
    <text evidence="2">The sequence shown here is derived from an EMBL/GenBank/DDBJ whole genome shotgun (WGS) entry which is preliminary data.</text>
</comment>
<reference evidence="2 3" key="1">
    <citation type="submission" date="2024-02" db="EMBL/GenBank/DDBJ databases">
        <authorList>
            <person name="Vignale AGUSTIN F."/>
            <person name="Sosa J E."/>
            <person name="Modenutti C."/>
        </authorList>
    </citation>
    <scope>NUCLEOTIDE SEQUENCE [LARGE SCALE GENOMIC DNA]</scope>
</reference>
<evidence type="ECO:0000313" key="2">
    <source>
        <dbReference type="EMBL" id="CAK9142691.1"/>
    </source>
</evidence>
<keyword evidence="1" id="KW-1133">Transmembrane helix</keyword>
<keyword evidence="3" id="KW-1185">Reference proteome</keyword>
<evidence type="ECO:0000256" key="1">
    <source>
        <dbReference type="SAM" id="Phobius"/>
    </source>
</evidence>
<protein>
    <submittedName>
        <fullName evidence="2">Uncharacterized protein</fullName>
    </submittedName>
</protein>
<dbReference type="AlphaFoldDB" id="A0ABC8REQ8"/>
<proteinExistence type="predicted"/>
<dbReference type="Proteomes" id="UP001642360">
    <property type="component" value="Unassembled WGS sequence"/>
</dbReference>